<protein>
    <submittedName>
        <fullName evidence="1">Uncharacterized protein</fullName>
    </submittedName>
</protein>
<dbReference type="EMBL" id="JAPFFJ010000003">
    <property type="protein sequence ID" value="KAJ6432044.1"/>
    <property type="molecule type" value="Genomic_DNA"/>
</dbReference>
<name>A0AAD6PJA3_9ROSI</name>
<evidence type="ECO:0000313" key="2">
    <source>
        <dbReference type="Proteomes" id="UP001162972"/>
    </source>
</evidence>
<dbReference type="Proteomes" id="UP001162972">
    <property type="component" value="Chromosome 10"/>
</dbReference>
<reference evidence="1 2" key="1">
    <citation type="journal article" date="2023" name="Int. J. Mol. Sci.">
        <title>De Novo Assembly and Annotation of 11 Diverse Shrub Willow (Salix) Genomes Reveals Novel Gene Organization in Sex-Linked Regions.</title>
        <authorList>
            <person name="Hyden B."/>
            <person name="Feng K."/>
            <person name="Yates T.B."/>
            <person name="Jawdy S."/>
            <person name="Cereghino C."/>
            <person name="Smart L.B."/>
            <person name="Muchero W."/>
        </authorList>
    </citation>
    <scope>NUCLEOTIDE SEQUENCE [LARGE SCALE GENOMIC DNA]</scope>
    <source>
        <tissue evidence="1">Shoot tip</tissue>
    </source>
</reference>
<dbReference type="AlphaFoldDB" id="A0AAD6PJA3"/>
<accession>A0AAD6PJA3</accession>
<sequence>MVECHAEALLRHGKGYRKGEGQRQLSLQAPNGPLIMVQASQVQRRSDSRQHLLWLKRLPLLWKTSDHFVIIHNDCSVKVAQ</sequence>
<organism evidence="1 2">
    <name type="scientific">Salix udensis</name>
    <dbReference type="NCBI Taxonomy" id="889485"/>
    <lineage>
        <taxon>Eukaryota</taxon>
        <taxon>Viridiplantae</taxon>
        <taxon>Streptophyta</taxon>
        <taxon>Embryophyta</taxon>
        <taxon>Tracheophyta</taxon>
        <taxon>Spermatophyta</taxon>
        <taxon>Magnoliopsida</taxon>
        <taxon>eudicotyledons</taxon>
        <taxon>Gunneridae</taxon>
        <taxon>Pentapetalae</taxon>
        <taxon>rosids</taxon>
        <taxon>fabids</taxon>
        <taxon>Malpighiales</taxon>
        <taxon>Salicaceae</taxon>
        <taxon>Saliceae</taxon>
        <taxon>Salix</taxon>
    </lineage>
</organism>
<comment type="caution">
    <text evidence="1">The sequence shown here is derived from an EMBL/GenBank/DDBJ whole genome shotgun (WGS) entry which is preliminary data.</text>
</comment>
<evidence type="ECO:0000313" key="1">
    <source>
        <dbReference type="EMBL" id="KAJ6432044.1"/>
    </source>
</evidence>
<gene>
    <name evidence="1" type="ORF">OIU84_019326</name>
</gene>
<keyword evidence="2" id="KW-1185">Reference proteome</keyword>
<proteinExistence type="predicted"/>